<sequence>MATRNLTFKSTNLGDNVTLMLCFTPPTPRLFVDQFPIAWKVTTLAATGRSSLNATWTANLGFSATQVGQGSIVTAGNYTPIQVGQTTTLLLDQTARPPVQHWTDPKALSGVTTVQAVNGTGGPAGIGLGFITDLNKPTEDMSVALTWPNVGNTLAVTGDFTPILSAYVALDYQESQLIRGDIQSVAPIWQKNLLSLQANSTIVISKDATGAYVAQQLSGFDADAEGRDLSDQIPASIDQKDIVTTRVYRATLSFGAQGLVNDSLQTITEYLYKKGYRVKITLLGRSTDALLELILPYNTSCNQAEKELLGYIENHGFPTRAAIKERGGEKTVFTEERLSFWEDINPATSEWYISKSIVPSITGPGSVKIQANTTASDSIVADIMNAVGEPSLGNGEAINGKANGSVGFLGSDLAQPEPQAPVSYGNTRSINRKASNISLAA</sequence>
<keyword evidence="2" id="KW-1185">Reference proteome</keyword>
<evidence type="ECO:0000313" key="1">
    <source>
        <dbReference type="EMBL" id="RDX49610.1"/>
    </source>
</evidence>
<evidence type="ECO:0000313" key="2">
    <source>
        <dbReference type="Proteomes" id="UP000256964"/>
    </source>
</evidence>
<dbReference type="OrthoDB" id="3135897at2759"/>
<accession>A0A371DAR4</accession>
<dbReference type="EMBL" id="KZ857404">
    <property type="protein sequence ID" value="RDX49610.1"/>
    <property type="molecule type" value="Genomic_DNA"/>
</dbReference>
<dbReference type="AlphaFoldDB" id="A0A371DAR4"/>
<name>A0A371DAR4_9APHY</name>
<organism evidence="1 2">
    <name type="scientific">Lentinus brumalis</name>
    <dbReference type="NCBI Taxonomy" id="2498619"/>
    <lineage>
        <taxon>Eukaryota</taxon>
        <taxon>Fungi</taxon>
        <taxon>Dikarya</taxon>
        <taxon>Basidiomycota</taxon>
        <taxon>Agaricomycotina</taxon>
        <taxon>Agaricomycetes</taxon>
        <taxon>Polyporales</taxon>
        <taxon>Polyporaceae</taxon>
        <taxon>Lentinus</taxon>
    </lineage>
</organism>
<dbReference type="Proteomes" id="UP000256964">
    <property type="component" value="Unassembled WGS sequence"/>
</dbReference>
<protein>
    <submittedName>
        <fullName evidence="1">Uncharacterized protein</fullName>
    </submittedName>
</protein>
<proteinExistence type="predicted"/>
<reference evidence="1 2" key="1">
    <citation type="journal article" date="2018" name="Biotechnol. Biofuels">
        <title>Integrative visual omics of the white-rot fungus Polyporus brumalis exposes the biotechnological potential of its oxidative enzymes for delignifying raw plant biomass.</title>
        <authorList>
            <person name="Miyauchi S."/>
            <person name="Rancon A."/>
            <person name="Drula E."/>
            <person name="Hage H."/>
            <person name="Chaduli D."/>
            <person name="Favel A."/>
            <person name="Grisel S."/>
            <person name="Henrissat B."/>
            <person name="Herpoel-Gimbert I."/>
            <person name="Ruiz-Duenas F.J."/>
            <person name="Chevret D."/>
            <person name="Hainaut M."/>
            <person name="Lin J."/>
            <person name="Wang M."/>
            <person name="Pangilinan J."/>
            <person name="Lipzen A."/>
            <person name="Lesage-Meessen L."/>
            <person name="Navarro D."/>
            <person name="Riley R."/>
            <person name="Grigoriev I.V."/>
            <person name="Zhou S."/>
            <person name="Raouche S."/>
            <person name="Rosso M.N."/>
        </authorList>
    </citation>
    <scope>NUCLEOTIDE SEQUENCE [LARGE SCALE GENOMIC DNA]</scope>
    <source>
        <strain evidence="1 2">BRFM 1820</strain>
    </source>
</reference>
<gene>
    <name evidence="1" type="ORF">OH76DRAFT_1403497</name>
</gene>